<dbReference type="InterPro" id="IPR020846">
    <property type="entry name" value="MFS_dom"/>
</dbReference>
<feature type="transmembrane region" description="Helical" evidence="6">
    <location>
        <begin position="253"/>
        <end position="275"/>
    </location>
</feature>
<keyword evidence="2" id="KW-1003">Cell membrane</keyword>
<keyword evidence="4 6" id="KW-1133">Transmembrane helix</keyword>
<dbReference type="Proteomes" id="UP001501578">
    <property type="component" value="Unassembled WGS sequence"/>
</dbReference>
<evidence type="ECO:0000256" key="1">
    <source>
        <dbReference type="ARBA" id="ARBA00004651"/>
    </source>
</evidence>
<dbReference type="PANTHER" id="PTHR23513:SF11">
    <property type="entry name" value="STAPHYLOFERRIN A TRANSPORTER"/>
    <property type="match status" value="1"/>
</dbReference>
<name>A0ABN1QUA7_9ACTN</name>
<evidence type="ECO:0000256" key="3">
    <source>
        <dbReference type="ARBA" id="ARBA00022692"/>
    </source>
</evidence>
<feature type="transmembrane region" description="Helical" evidence="6">
    <location>
        <begin position="224"/>
        <end position="247"/>
    </location>
</feature>
<dbReference type="PANTHER" id="PTHR23513">
    <property type="entry name" value="INTEGRAL MEMBRANE EFFLUX PROTEIN-RELATED"/>
    <property type="match status" value="1"/>
</dbReference>
<feature type="transmembrane region" description="Helical" evidence="6">
    <location>
        <begin position="12"/>
        <end position="38"/>
    </location>
</feature>
<evidence type="ECO:0000256" key="5">
    <source>
        <dbReference type="ARBA" id="ARBA00023136"/>
    </source>
</evidence>
<evidence type="ECO:0000256" key="4">
    <source>
        <dbReference type="ARBA" id="ARBA00022989"/>
    </source>
</evidence>
<evidence type="ECO:0000313" key="8">
    <source>
        <dbReference type="EMBL" id="GAA0947106.1"/>
    </source>
</evidence>
<evidence type="ECO:0000313" key="9">
    <source>
        <dbReference type="Proteomes" id="UP001501578"/>
    </source>
</evidence>
<dbReference type="CDD" id="cd06173">
    <property type="entry name" value="MFS_MefA_like"/>
    <property type="match status" value="1"/>
</dbReference>
<feature type="transmembrane region" description="Helical" evidence="6">
    <location>
        <begin position="312"/>
        <end position="333"/>
    </location>
</feature>
<dbReference type="PROSITE" id="PS50850">
    <property type="entry name" value="MFS"/>
    <property type="match status" value="1"/>
</dbReference>
<dbReference type="RefSeq" id="WP_343953822.1">
    <property type="nucleotide sequence ID" value="NZ_BAAAHQ010000040.1"/>
</dbReference>
<gene>
    <name evidence="8" type="ORF">GCM10009560_63330</name>
</gene>
<evidence type="ECO:0000259" key="7">
    <source>
        <dbReference type="PROSITE" id="PS50850"/>
    </source>
</evidence>
<evidence type="ECO:0000256" key="6">
    <source>
        <dbReference type="SAM" id="Phobius"/>
    </source>
</evidence>
<comment type="subcellular location">
    <subcellularLocation>
        <location evidence="1">Cell membrane</location>
        <topology evidence="1">Multi-pass membrane protein</topology>
    </subcellularLocation>
</comment>
<accession>A0ABN1QUA7</accession>
<feature type="transmembrane region" description="Helical" evidence="6">
    <location>
        <begin position="376"/>
        <end position="397"/>
    </location>
</feature>
<keyword evidence="9" id="KW-1185">Reference proteome</keyword>
<dbReference type="Pfam" id="PF07690">
    <property type="entry name" value="MFS_1"/>
    <property type="match status" value="1"/>
</dbReference>
<evidence type="ECO:0000256" key="2">
    <source>
        <dbReference type="ARBA" id="ARBA00022475"/>
    </source>
</evidence>
<proteinExistence type="predicted"/>
<protein>
    <recommendedName>
        <fullName evidence="7">Major facilitator superfamily (MFS) profile domain-containing protein</fullName>
    </recommendedName>
</protein>
<dbReference type="SUPFAM" id="SSF103473">
    <property type="entry name" value="MFS general substrate transporter"/>
    <property type="match status" value="1"/>
</dbReference>
<feature type="domain" description="Major facilitator superfamily (MFS) profile" evidence="7">
    <location>
        <begin position="10"/>
        <end position="406"/>
    </location>
</feature>
<organism evidence="8 9">
    <name type="scientific">Nonomuraea longicatena</name>
    <dbReference type="NCBI Taxonomy" id="83682"/>
    <lineage>
        <taxon>Bacteria</taxon>
        <taxon>Bacillati</taxon>
        <taxon>Actinomycetota</taxon>
        <taxon>Actinomycetes</taxon>
        <taxon>Streptosporangiales</taxon>
        <taxon>Streptosporangiaceae</taxon>
        <taxon>Nonomuraea</taxon>
    </lineage>
</organism>
<dbReference type="InterPro" id="IPR011701">
    <property type="entry name" value="MFS"/>
</dbReference>
<keyword evidence="3 6" id="KW-0812">Transmembrane</keyword>
<sequence length="456" mass="47044">MSSELRRNWRFQLMWAGAGLSYLGSSTIGLALPLLVLAATGSPALAGIATTISMVSALVVSAPAGVWVDRMDRRRILIGAELALAAAWGSFALLVWSDAVSAWNVVLVSVVSGGAGAFKGPAHAAALQSLVPKSQLSAAYAQNQARSYATQLAGPPLGGLLYAVGRAVPFAFQALALVLSTACYLAARVPRRPAGAARKPQAANMRSAFAEAFRWLVGQRGLRAAIVVALFMNPLVNAIWIPVIVLVGERGGASLHTGVVMAGAGIGGLAGSLLATRLSGLLPPGKLLLLVCVLMGGSYCLIPLPLPMPWPMVPIVVSCLASPALNVALMALIGHLVPSDMMGRMMSVVTVTFQGLSPLGPVIGGALAGALGGGPALVVIGGALLVITALASTSTALRALRGPEEEPDPFESIRRLCELGVFSGDPDPEKLARLGPLREEEIRFLDSLNSRIRAAK</sequence>
<comment type="caution">
    <text evidence="8">The sequence shown here is derived from an EMBL/GenBank/DDBJ whole genome shotgun (WGS) entry which is preliminary data.</text>
</comment>
<dbReference type="Gene3D" id="1.20.1250.20">
    <property type="entry name" value="MFS general substrate transporter like domains"/>
    <property type="match status" value="1"/>
</dbReference>
<keyword evidence="5 6" id="KW-0472">Membrane</keyword>
<feature type="transmembrane region" description="Helical" evidence="6">
    <location>
        <begin position="287"/>
        <end position="306"/>
    </location>
</feature>
<dbReference type="EMBL" id="BAAAHQ010000040">
    <property type="protein sequence ID" value="GAA0947106.1"/>
    <property type="molecule type" value="Genomic_DNA"/>
</dbReference>
<reference evidence="8 9" key="1">
    <citation type="journal article" date="2019" name="Int. J. Syst. Evol. Microbiol.">
        <title>The Global Catalogue of Microorganisms (GCM) 10K type strain sequencing project: providing services to taxonomists for standard genome sequencing and annotation.</title>
        <authorList>
            <consortium name="The Broad Institute Genomics Platform"/>
            <consortium name="The Broad Institute Genome Sequencing Center for Infectious Disease"/>
            <person name="Wu L."/>
            <person name="Ma J."/>
        </authorList>
    </citation>
    <scope>NUCLEOTIDE SEQUENCE [LARGE SCALE GENOMIC DNA]</scope>
    <source>
        <strain evidence="8 9">JCM 11136</strain>
    </source>
</reference>
<feature type="transmembrane region" description="Helical" evidence="6">
    <location>
        <begin position="44"/>
        <end position="64"/>
    </location>
</feature>
<feature type="transmembrane region" description="Helical" evidence="6">
    <location>
        <begin position="345"/>
        <end position="370"/>
    </location>
</feature>
<feature type="transmembrane region" description="Helical" evidence="6">
    <location>
        <begin position="170"/>
        <end position="189"/>
    </location>
</feature>
<dbReference type="InterPro" id="IPR036259">
    <property type="entry name" value="MFS_trans_sf"/>
</dbReference>
<feature type="transmembrane region" description="Helical" evidence="6">
    <location>
        <begin position="76"/>
        <end position="96"/>
    </location>
</feature>